<dbReference type="AlphaFoldDB" id="A0AB36P016"/>
<sequence length="215" mass="23685">MKALVIGATGSTGEFLVDELLADKNYESVTIFVRRATNKKHPKLVEEIVDFSNIDNYKDLIVGDVIFSCLGTTLKAAGSKANQKKIDFDIPATFAKLARENGVSSFVLLSAYGATSKSKVFYSKIKGELEDSIAELNFEQYIIFRPGLLLRANSDRFGEYAMAKILKAVNSIGLFKKFKPLPTDLLAKKLTKAPKALPKGTSIIELDKIFSFANM</sequence>
<feature type="domain" description="NAD(P)-binding" evidence="1">
    <location>
        <begin position="7"/>
        <end position="149"/>
    </location>
</feature>
<dbReference type="Gene3D" id="3.40.50.720">
    <property type="entry name" value="NAD(P)-binding Rossmann-like Domain"/>
    <property type="match status" value="1"/>
</dbReference>
<dbReference type="PANTHER" id="PTHR14097">
    <property type="entry name" value="OXIDOREDUCTASE HTATIP2"/>
    <property type="match status" value="1"/>
</dbReference>
<proteinExistence type="predicted"/>
<evidence type="ECO:0000313" key="3">
    <source>
        <dbReference type="EMBL" id="SHL60981.1"/>
    </source>
</evidence>
<dbReference type="EMBL" id="MUHB01000010">
    <property type="protein sequence ID" value="OXB04502.1"/>
    <property type="molecule type" value="Genomic_DNA"/>
</dbReference>
<accession>A0AB36P016</accession>
<evidence type="ECO:0000313" key="5">
    <source>
        <dbReference type="Proteomes" id="UP000198431"/>
    </source>
</evidence>
<reference evidence="2 5" key="1">
    <citation type="submission" date="2016-11" db="EMBL/GenBank/DDBJ databases">
        <title>Whole genomes of Flavobacteriaceae.</title>
        <authorList>
            <person name="Stine C."/>
            <person name="Li C."/>
            <person name="Tadesse D."/>
        </authorList>
    </citation>
    <scope>NUCLEOTIDE SEQUENCE [LARGE SCALE GENOMIC DNA]</scope>
    <source>
        <strain evidence="2 5">ATCC 19366</strain>
    </source>
</reference>
<gene>
    <name evidence="2" type="ORF">B0A72_13510</name>
    <name evidence="3" type="ORF">SAMN05444387_1057</name>
</gene>
<dbReference type="Pfam" id="PF13460">
    <property type="entry name" value="NAD_binding_10"/>
    <property type="match status" value="1"/>
</dbReference>
<reference evidence="3 4" key="2">
    <citation type="submission" date="2016-11" db="EMBL/GenBank/DDBJ databases">
        <authorList>
            <person name="Varghese N."/>
            <person name="Submissions S."/>
        </authorList>
    </citation>
    <scope>NUCLEOTIDE SEQUENCE [LARGE SCALE GENOMIC DNA]</scope>
    <source>
        <strain evidence="3 4">DSM 6368</strain>
    </source>
</reference>
<keyword evidence="4" id="KW-1185">Reference proteome</keyword>
<dbReference type="RefSeq" id="WP_073393998.1">
    <property type="nucleotide sequence ID" value="NZ_FRBX01000001.1"/>
</dbReference>
<evidence type="ECO:0000313" key="2">
    <source>
        <dbReference type="EMBL" id="OXB04502.1"/>
    </source>
</evidence>
<organism evidence="2 5">
    <name type="scientific">Flavobacterium pectinovorum</name>
    <dbReference type="NCBI Taxonomy" id="29533"/>
    <lineage>
        <taxon>Bacteria</taxon>
        <taxon>Pseudomonadati</taxon>
        <taxon>Bacteroidota</taxon>
        <taxon>Flavobacteriia</taxon>
        <taxon>Flavobacteriales</taxon>
        <taxon>Flavobacteriaceae</taxon>
        <taxon>Flavobacterium</taxon>
    </lineage>
</organism>
<dbReference type="InterPro" id="IPR036291">
    <property type="entry name" value="NAD(P)-bd_dom_sf"/>
</dbReference>
<dbReference type="EMBL" id="FRBX01000001">
    <property type="protein sequence ID" value="SHL60981.1"/>
    <property type="molecule type" value="Genomic_DNA"/>
</dbReference>
<comment type="caution">
    <text evidence="2">The sequence shown here is derived from an EMBL/GenBank/DDBJ whole genome shotgun (WGS) entry which is preliminary data.</text>
</comment>
<dbReference type="Proteomes" id="UP000184216">
    <property type="component" value="Unassembled WGS sequence"/>
</dbReference>
<dbReference type="SUPFAM" id="SSF51735">
    <property type="entry name" value="NAD(P)-binding Rossmann-fold domains"/>
    <property type="match status" value="1"/>
</dbReference>
<dbReference type="InterPro" id="IPR016040">
    <property type="entry name" value="NAD(P)-bd_dom"/>
</dbReference>
<name>A0AB36P016_9FLAO</name>
<evidence type="ECO:0000313" key="4">
    <source>
        <dbReference type="Proteomes" id="UP000184216"/>
    </source>
</evidence>
<dbReference type="Proteomes" id="UP000198431">
    <property type="component" value="Unassembled WGS sequence"/>
</dbReference>
<dbReference type="PANTHER" id="PTHR14097:SF7">
    <property type="entry name" value="OXIDOREDUCTASE HTATIP2"/>
    <property type="match status" value="1"/>
</dbReference>
<protein>
    <submittedName>
        <fullName evidence="3">NAD(P)H-binding</fullName>
    </submittedName>
    <submittedName>
        <fullName evidence="2">Semialdehyde dehydrogenase</fullName>
    </submittedName>
</protein>
<evidence type="ECO:0000259" key="1">
    <source>
        <dbReference type="Pfam" id="PF13460"/>
    </source>
</evidence>